<dbReference type="Proteomes" id="UP000036681">
    <property type="component" value="Unplaced"/>
</dbReference>
<evidence type="ECO:0000313" key="2">
    <source>
        <dbReference type="Proteomes" id="UP000036681"/>
    </source>
</evidence>
<organism evidence="2 3">
    <name type="scientific">Ascaris lumbricoides</name>
    <name type="common">Giant roundworm</name>
    <dbReference type="NCBI Taxonomy" id="6252"/>
    <lineage>
        <taxon>Eukaryota</taxon>
        <taxon>Metazoa</taxon>
        <taxon>Ecdysozoa</taxon>
        <taxon>Nematoda</taxon>
        <taxon>Chromadorea</taxon>
        <taxon>Rhabditida</taxon>
        <taxon>Spirurina</taxon>
        <taxon>Ascaridomorpha</taxon>
        <taxon>Ascaridoidea</taxon>
        <taxon>Ascarididae</taxon>
        <taxon>Ascaris</taxon>
    </lineage>
</organism>
<accession>A0A0M3IPY5</accession>
<evidence type="ECO:0000313" key="3">
    <source>
        <dbReference type="WBParaSite" id="ALUE_0002081301-mRNA-1"/>
    </source>
</evidence>
<feature type="region of interest" description="Disordered" evidence="1">
    <location>
        <begin position="235"/>
        <end position="258"/>
    </location>
</feature>
<keyword evidence="2" id="KW-1185">Reference proteome</keyword>
<name>A0A0M3IPY5_ASCLU</name>
<dbReference type="AlphaFoldDB" id="A0A0M3IPY5"/>
<protein>
    <submittedName>
        <fullName evidence="3">C2H2-type domain-containing protein</fullName>
    </submittedName>
</protein>
<sequence length="436" mass="50203">MLPANARRSQHVPALLPDDEQTLSDEIARLTSDPVYRRRFINSINDLPIDILLQPWKTLSDEIARLTSDPVYRRRFINSINDLPIDILLQPWNLNEPVCTVVPHLDIVRAPTEIGVQLAFLVDTTRVAVTDLSTDNLGQWNASQGRRMTMRKFFYNRDKMRCVEGEHDFVITRKTYVHPNAIPDGSVRKIIWQLSSEHGYSRYALVTYDIGPNSMIEPMPHGNSRTKLEAYQRKEPSVLAEIRSRKEDEKSKRQSDLRKRMLLDGDEVPVAAKQVKRSGSIAAPSSITLYEEGIDDDVSDGYPLTHEDVMERMAQPSMRRFTRPYHNDEPFNVVFLSDLNVGLIQCASCGVDFSQHPLPPEDVVLEHVERFWNQRTGAFSTQQMQKRYIHARLDCVLSRYDYFTTVDFLAISNDVRARLTDMHQQCLTEEFGCSFD</sequence>
<reference evidence="3" key="1">
    <citation type="submission" date="2017-02" db="UniProtKB">
        <authorList>
            <consortium name="WormBaseParasite"/>
        </authorList>
    </citation>
    <scope>IDENTIFICATION</scope>
</reference>
<proteinExistence type="predicted"/>
<dbReference type="WBParaSite" id="ALUE_0002081301-mRNA-1">
    <property type="protein sequence ID" value="ALUE_0002081301-mRNA-1"/>
    <property type="gene ID" value="ALUE_0002081301"/>
</dbReference>
<evidence type="ECO:0000256" key="1">
    <source>
        <dbReference type="SAM" id="MobiDB-lite"/>
    </source>
</evidence>